<accession>A0ABT6F4E1</accession>
<dbReference type="Pfam" id="PF16173">
    <property type="entry name" value="DUF4874"/>
    <property type="match status" value="1"/>
</dbReference>
<evidence type="ECO:0000259" key="3">
    <source>
        <dbReference type="Pfam" id="PF16173"/>
    </source>
</evidence>
<proteinExistence type="predicted"/>
<dbReference type="RefSeq" id="WP_277858748.1">
    <property type="nucleotide sequence ID" value="NZ_JARRAG010000001.1"/>
</dbReference>
<evidence type="ECO:0000256" key="1">
    <source>
        <dbReference type="SAM" id="SignalP"/>
    </source>
</evidence>
<organism evidence="4 5">
    <name type="scientific">Paludisphaera mucosa</name>
    <dbReference type="NCBI Taxonomy" id="3030827"/>
    <lineage>
        <taxon>Bacteria</taxon>
        <taxon>Pseudomonadati</taxon>
        <taxon>Planctomycetota</taxon>
        <taxon>Planctomycetia</taxon>
        <taxon>Isosphaerales</taxon>
        <taxon>Isosphaeraceae</taxon>
        <taxon>Paludisphaera</taxon>
    </lineage>
</organism>
<evidence type="ECO:0000313" key="5">
    <source>
        <dbReference type="Proteomes" id="UP001216907"/>
    </source>
</evidence>
<dbReference type="Proteomes" id="UP001216907">
    <property type="component" value="Unassembled WGS sequence"/>
</dbReference>
<keyword evidence="5" id="KW-1185">Reference proteome</keyword>
<feature type="domain" description="DUF4832" evidence="2">
    <location>
        <begin position="226"/>
        <end position="436"/>
    </location>
</feature>
<dbReference type="Pfam" id="PF16116">
    <property type="entry name" value="DUF4832"/>
    <property type="match status" value="1"/>
</dbReference>
<keyword evidence="1" id="KW-0732">Signal</keyword>
<dbReference type="InterPro" id="IPR032379">
    <property type="entry name" value="DUF4874"/>
</dbReference>
<protein>
    <submittedName>
        <fullName evidence="4">DUF4832 domain-containing protein</fullName>
    </submittedName>
</protein>
<gene>
    <name evidence="4" type="ORF">PZE19_01160</name>
</gene>
<dbReference type="EMBL" id="JARRAG010000001">
    <property type="protein sequence ID" value="MDG3002384.1"/>
    <property type="molecule type" value="Genomic_DNA"/>
</dbReference>
<dbReference type="InterPro" id="IPR032267">
    <property type="entry name" value="DUF4832"/>
</dbReference>
<name>A0ABT6F4E1_9BACT</name>
<sequence>MLSLPTRLGMIACLWLGTQSGAAEAQDSGAPKEVRYKESLAPLANPERGFYAPRMSHRMDGLEGLRARGVTLLLVEMDLRDFKDREISPEKLDELHRAFVRARENGLKVVFRAAYGFTGRDYRADPKDIGRIQGHIKQLGAVFAADRDVLFAVQAGMLGPWGEWHGSNHGDPPSLEARRAVLFGLLEAAPAPIPVQVRRPMFVRDLFAGEPELTAETAAKGGPLARTGWHDDALLSLPTDMGTYAERGWDRERELRWCENHGRYTPFGGETVPPSAKTPIEQVVRELEQLHATYLNSAYHRGTIDGWRKAEHRGENAYAHIERRLGYRLVADKLRHPATVAPGGTLRIELELRNVGFAAPTLPREVAVVLSRGDVRCRAVADADPRRWGPEGPIRVSVDLPIPTDAPRGPWTLSLHLADPSPSLRDDGRFAVRLANDDVRFIDSSGWNVLAEDVEVR</sequence>
<evidence type="ECO:0000259" key="2">
    <source>
        <dbReference type="Pfam" id="PF16116"/>
    </source>
</evidence>
<comment type="caution">
    <text evidence="4">The sequence shown here is derived from an EMBL/GenBank/DDBJ whole genome shotgun (WGS) entry which is preliminary data.</text>
</comment>
<evidence type="ECO:0000313" key="4">
    <source>
        <dbReference type="EMBL" id="MDG3002384.1"/>
    </source>
</evidence>
<feature type="domain" description="DUF4874" evidence="3">
    <location>
        <begin position="45"/>
        <end position="201"/>
    </location>
</feature>
<feature type="signal peptide" evidence="1">
    <location>
        <begin position="1"/>
        <end position="25"/>
    </location>
</feature>
<reference evidence="4 5" key="1">
    <citation type="submission" date="2023-03" db="EMBL/GenBank/DDBJ databases">
        <title>Paludisphaera mucosa sp. nov. a novel planctomycete from northern fen.</title>
        <authorList>
            <person name="Ivanova A."/>
        </authorList>
    </citation>
    <scope>NUCLEOTIDE SEQUENCE [LARGE SCALE GENOMIC DNA]</scope>
    <source>
        <strain evidence="4 5">Pla2</strain>
    </source>
</reference>
<feature type="chain" id="PRO_5046351208" evidence="1">
    <location>
        <begin position="26"/>
        <end position="457"/>
    </location>
</feature>